<organism evidence="3 4">
    <name type="scientific">Teratosphaeria destructans</name>
    <dbReference type="NCBI Taxonomy" id="418781"/>
    <lineage>
        <taxon>Eukaryota</taxon>
        <taxon>Fungi</taxon>
        <taxon>Dikarya</taxon>
        <taxon>Ascomycota</taxon>
        <taxon>Pezizomycotina</taxon>
        <taxon>Dothideomycetes</taxon>
        <taxon>Dothideomycetidae</taxon>
        <taxon>Mycosphaerellales</taxon>
        <taxon>Teratosphaeriaceae</taxon>
        <taxon>Teratosphaeria</taxon>
    </lineage>
</organism>
<dbReference type="EMBL" id="RIBY02000225">
    <property type="protein sequence ID" value="KAH9844756.1"/>
    <property type="molecule type" value="Genomic_DNA"/>
</dbReference>
<evidence type="ECO:0000256" key="2">
    <source>
        <dbReference type="SAM" id="Phobius"/>
    </source>
</evidence>
<keyword evidence="2" id="KW-0812">Transmembrane</keyword>
<feature type="region of interest" description="Disordered" evidence="1">
    <location>
        <begin position="88"/>
        <end position="107"/>
    </location>
</feature>
<reference evidence="3 4" key="2">
    <citation type="journal article" date="2021" name="Curr. Genet.">
        <title>Genetic response to nitrogen starvation in the aggressive Eucalyptus foliar pathogen Teratosphaeria destructans.</title>
        <authorList>
            <person name="Havenga M."/>
            <person name="Wingfield B.D."/>
            <person name="Wingfield M.J."/>
            <person name="Dreyer L.L."/>
            <person name="Roets F."/>
            <person name="Aylward J."/>
        </authorList>
    </citation>
    <scope>NUCLEOTIDE SEQUENCE [LARGE SCALE GENOMIC DNA]</scope>
    <source>
        <strain evidence="3">CMW44962</strain>
    </source>
</reference>
<evidence type="ECO:0000313" key="3">
    <source>
        <dbReference type="EMBL" id="KAH9844756.1"/>
    </source>
</evidence>
<protein>
    <submittedName>
        <fullName evidence="3">Uncharacterized protein</fullName>
    </submittedName>
</protein>
<sequence>MADPLLLARQGYPVPSFVRSILASQSAAAESAASAASELDASYASATSADAFDATATGDTGTTWVDLNATTTADVATTPTAATDKATLEGVSPAYAPTSTSTVGQETETGTFLPLTEDVHTGHSGMSHGALAAAIGVPVLVAILALLLAYLFLRRRHNRKLNPHTRMPSASAFLEKGDTRTSLQPLSRIVAHHERNSAYFTGLDTSASADDSRAVSGEYYPAAGDAGAHRRGTSDASTVGSDPPPPYKPMTASGRTSSTTVDPLAVAFDPSRHHRPNYVLPDIPTLTREDNHSPFTDAAAVSFTDAPDLSPLPDSPLGNTLRPTTSRTVSARSFSSTLYSDNASVHSARAQRVSVVPIMMDRMSGEGRSAPVSPALSLGDPFEDVAVFGRRGSGVSTVRSSER</sequence>
<feature type="region of interest" description="Disordered" evidence="1">
    <location>
        <begin position="221"/>
        <end position="258"/>
    </location>
</feature>
<dbReference type="AlphaFoldDB" id="A0A9W7T016"/>
<dbReference type="OrthoDB" id="10448053at2759"/>
<name>A0A9W7T016_9PEZI</name>
<keyword evidence="4" id="KW-1185">Reference proteome</keyword>
<keyword evidence="2" id="KW-0472">Membrane</keyword>
<evidence type="ECO:0000313" key="4">
    <source>
        <dbReference type="Proteomes" id="UP001138500"/>
    </source>
</evidence>
<dbReference type="Proteomes" id="UP001138500">
    <property type="component" value="Unassembled WGS sequence"/>
</dbReference>
<evidence type="ECO:0000256" key="1">
    <source>
        <dbReference type="SAM" id="MobiDB-lite"/>
    </source>
</evidence>
<accession>A0A9W7T016</accession>
<proteinExistence type="predicted"/>
<comment type="caution">
    <text evidence="3">The sequence shown here is derived from an EMBL/GenBank/DDBJ whole genome shotgun (WGS) entry which is preliminary data.</text>
</comment>
<feature type="transmembrane region" description="Helical" evidence="2">
    <location>
        <begin position="130"/>
        <end position="153"/>
    </location>
</feature>
<gene>
    <name evidence="3" type="ORF">Tdes44962_MAKER07101</name>
</gene>
<feature type="compositionally biased region" description="Polar residues" evidence="1">
    <location>
        <begin position="97"/>
        <end position="107"/>
    </location>
</feature>
<keyword evidence="2" id="KW-1133">Transmembrane helix</keyword>
<reference evidence="3 4" key="1">
    <citation type="journal article" date="2018" name="IMA Fungus">
        <title>IMA Genome-F 10: Nine draft genome sequences of Claviceps purpurea s.lat., including C. arundinis, C. humidiphila, and C. cf. spartinae, pseudomolecules for the pitch canker pathogen Fusarium circinatum, draft genome of Davidsoniella eucalypti, Grosmannia galeiformis, Quambalaria eucalypti, and Teratosphaeria destructans.</title>
        <authorList>
            <person name="Wingfield B.D."/>
            <person name="Liu M."/>
            <person name="Nguyen H.D."/>
            <person name="Lane F.A."/>
            <person name="Morgan S.W."/>
            <person name="De Vos L."/>
            <person name="Wilken P.M."/>
            <person name="Duong T.A."/>
            <person name="Aylward J."/>
            <person name="Coetzee M.P."/>
            <person name="Dadej K."/>
            <person name="De Beer Z.W."/>
            <person name="Findlay W."/>
            <person name="Havenga M."/>
            <person name="Kolarik M."/>
            <person name="Menzies J.G."/>
            <person name="Naidoo K."/>
            <person name="Pochopski O."/>
            <person name="Shoukouhi P."/>
            <person name="Santana Q.C."/>
            <person name="Seifert K.A."/>
            <person name="Soal N."/>
            <person name="Steenkamp E.T."/>
            <person name="Tatham C.T."/>
            <person name="van der Nest M.A."/>
            <person name="Wingfield M.J."/>
        </authorList>
    </citation>
    <scope>NUCLEOTIDE SEQUENCE [LARGE SCALE GENOMIC DNA]</scope>
    <source>
        <strain evidence="3">CMW44962</strain>
    </source>
</reference>